<dbReference type="GO" id="GO:0030951">
    <property type="term" value="P:establishment or maintenance of microtubule cytoskeleton polarity"/>
    <property type="evidence" value="ECO:0007669"/>
    <property type="project" value="InterPro"/>
</dbReference>
<accession>A0A2N1JD03</accession>
<dbReference type="STRING" id="2020962.A0A2N1JD03"/>
<dbReference type="Gene3D" id="1.25.10.10">
    <property type="entry name" value="Leucine-rich Repeat Variant"/>
    <property type="match status" value="5"/>
</dbReference>
<protein>
    <submittedName>
        <fullName evidence="12">Stu2p</fullName>
    </submittedName>
</protein>
<feature type="domain" description="TOG" evidence="11">
    <location>
        <begin position="1"/>
        <end position="225"/>
    </location>
</feature>
<feature type="compositionally biased region" description="Basic and acidic residues" evidence="10">
    <location>
        <begin position="1766"/>
        <end position="1775"/>
    </location>
</feature>
<dbReference type="InterPro" id="IPR034085">
    <property type="entry name" value="TOG"/>
</dbReference>
<dbReference type="Pfam" id="PF21041">
    <property type="entry name" value="XMAP215_CLASP_TOG"/>
    <property type="match status" value="2"/>
</dbReference>
<dbReference type="InterPro" id="IPR016024">
    <property type="entry name" value="ARM-type_fold"/>
</dbReference>
<feature type="compositionally biased region" description="Acidic residues" evidence="10">
    <location>
        <begin position="246"/>
        <end position="255"/>
    </location>
</feature>
<dbReference type="PANTHER" id="PTHR12609">
    <property type="entry name" value="MICROTUBULE ASSOCIATED PROTEIN XMAP215"/>
    <property type="match status" value="1"/>
</dbReference>
<feature type="compositionally biased region" description="Pro residues" evidence="10">
    <location>
        <begin position="560"/>
        <end position="574"/>
    </location>
</feature>
<feature type="region of interest" description="Disordered" evidence="10">
    <location>
        <begin position="507"/>
        <end position="611"/>
    </location>
</feature>
<dbReference type="GO" id="GO:0000022">
    <property type="term" value="P:mitotic spindle elongation"/>
    <property type="evidence" value="ECO:0007669"/>
    <property type="project" value="UniProtKB-ARBA"/>
</dbReference>
<dbReference type="SMART" id="SM01349">
    <property type="entry name" value="TOG"/>
    <property type="match status" value="5"/>
</dbReference>
<dbReference type="FunFam" id="1.25.10.10:FF:000050">
    <property type="entry name" value="Cytoskeleton-associated protein 5 isoform X1"/>
    <property type="match status" value="1"/>
</dbReference>
<gene>
    <name evidence="12" type="primary">STU2</name>
    <name evidence="12" type="ORF">MVES_001461</name>
</gene>
<feature type="region of interest" description="Disordered" evidence="10">
    <location>
        <begin position="1758"/>
        <end position="1778"/>
    </location>
</feature>
<dbReference type="GO" id="GO:1990498">
    <property type="term" value="C:mitotic spindle microtubule"/>
    <property type="evidence" value="ECO:0007669"/>
    <property type="project" value="UniProtKB-ARBA"/>
</dbReference>
<keyword evidence="2" id="KW-0963">Cytoplasm</keyword>
<feature type="domain" description="TOG" evidence="11">
    <location>
        <begin position="610"/>
        <end position="844"/>
    </location>
</feature>
<evidence type="ECO:0000256" key="5">
    <source>
        <dbReference type="ARBA" id="ARBA00022776"/>
    </source>
</evidence>
<dbReference type="InterPro" id="IPR045110">
    <property type="entry name" value="XMAP215"/>
</dbReference>
<feature type="compositionally biased region" description="Low complexity" evidence="10">
    <location>
        <begin position="537"/>
        <end position="559"/>
    </location>
</feature>
<dbReference type="Proteomes" id="UP000232875">
    <property type="component" value="Unassembled WGS sequence"/>
</dbReference>
<dbReference type="GO" id="GO:0051301">
    <property type="term" value="P:cell division"/>
    <property type="evidence" value="ECO:0007669"/>
    <property type="project" value="UniProtKB-KW"/>
</dbReference>
<dbReference type="GO" id="GO:0061863">
    <property type="term" value="F:microtubule plus end polymerase"/>
    <property type="evidence" value="ECO:0007669"/>
    <property type="project" value="InterPro"/>
</dbReference>
<feature type="region of interest" description="Disordered" evidence="10">
    <location>
        <begin position="235"/>
        <end position="265"/>
    </location>
</feature>
<evidence type="ECO:0000256" key="6">
    <source>
        <dbReference type="ARBA" id="ARBA00023212"/>
    </source>
</evidence>
<evidence type="ECO:0000256" key="1">
    <source>
        <dbReference type="ARBA" id="ARBA00004300"/>
    </source>
</evidence>
<dbReference type="GO" id="GO:0051315">
    <property type="term" value="P:attachment of mitotic spindle microtubules to kinetochore"/>
    <property type="evidence" value="ECO:0007669"/>
    <property type="project" value="UniProtKB-ARBA"/>
</dbReference>
<dbReference type="GO" id="GO:0005881">
    <property type="term" value="C:cytoplasmic microtubule"/>
    <property type="evidence" value="ECO:0007669"/>
    <property type="project" value="UniProtKB-ARBA"/>
</dbReference>
<comment type="similarity">
    <text evidence="8">Belongs to the TOG/XMAP215 family.</text>
</comment>
<keyword evidence="7" id="KW-0131">Cell cycle</keyword>
<keyword evidence="3" id="KW-0132">Cell division</keyword>
<dbReference type="GO" id="GO:0051010">
    <property type="term" value="F:microtubule plus-end binding"/>
    <property type="evidence" value="ECO:0007669"/>
    <property type="project" value="InterPro"/>
</dbReference>
<feature type="region of interest" description="Disordered" evidence="10">
    <location>
        <begin position="1124"/>
        <end position="1145"/>
    </location>
</feature>
<dbReference type="InterPro" id="IPR021133">
    <property type="entry name" value="HEAT_type_2"/>
</dbReference>
<reference evidence="12 13" key="1">
    <citation type="submission" date="2017-10" db="EMBL/GenBank/DDBJ databases">
        <title>A novel species of cold-tolerant Malassezia isolated from bats.</title>
        <authorList>
            <person name="Lorch J.M."/>
            <person name="Palmer J.M."/>
            <person name="Vanderwolf K.J."/>
            <person name="Schmidt K.Z."/>
            <person name="Verant M.L."/>
            <person name="Weller T.J."/>
            <person name="Blehert D.S."/>
        </authorList>
    </citation>
    <scope>NUCLEOTIDE SEQUENCE [LARGE SCALE GENOMIC DNA]</scope>
    <source>
        <strain evidence="12 13">NWHC:44797-103</strain>
    </source>
</reference>
<feature type="compositionally biased region" description="Basic and acidic residues" evidence="10">
    <location>
        <begin position="1871"/>
        <end position="1883"/>
    </location>
</feature>
<feature type="domain" description="TOG" evidence="11">
    <location>
        <begin position="1209"/>
        <end position="1449"/>
    </location>
</feature>
<keyword evidence="6" id="KW-0206">Cytoskeleton</keyword>
<keyword evidence="4" id="KW-0677">Repeat</keyword>
<feature type="compositionally biased region" description="Polar residues" evidence="10">
    <location>
        <begin position="586"/>
        <end position="597"/>
    </location>
</feature>
<feature type="compositionally biased region" description="Low complexity" evidence="10">
    <location>
        <begin position="507"/>
        <end position="529"/>
    </location>
</feature>
<sequence length="1902" mass="205483">MSLQDRLTSKLWKARVSAYEELARTFAQTAAENDPVIAEYVRQPDVLRAMVLDANAAAQEKGVEAVKAFVQYGGRAAGTTREAVLPALAEKCLGSMRTGTRNASLELLMLYIEKEDAEGCDGALENITATFSAKQPKTVAANVAAVKDIVRDFGTQHVNVRGVVKRIPDIFAHADKNVRAEGVQLAIELHKYMGPALTPILSQLKDIQAKELEARFAEADQLGDPRTTRFLVSHQPTEEPQAVDTEAAEEAETLETELSAAPSPVDPYEMVEPVDVLQSKKLKPNVLTLLTSSKWQERLEALESLHAALTESPRLVPDPGLEEYVQALQLRLQKDVNINVAMQTCRCLEALADGLCSDGARYLFVLPCVLEKLKERKPAHVETVSSTLDALFRSGTLSDVLDPIQGVASHKNPAVRAGAMRFLARCLQNTTTMPNAAELKAIATNLLEAMNDGAGDVRDAGATGLGTLRALVGERPIAAYMETLDDIKKAKVEEEAKHVTVKAVKAAGGKAAEANAPKANAPKANAPKADAPRADAPRANAPKADAPKANAPNANAPKAKPLPKPHQVPTPPRPNGSSLPKAGIPSQPSQPAPTQHRMQPKASVADDRVKFKHSPEDAEPLLEHLVPTPLQTQLASTNWKERLDGAQALSTFCTTHAETLDTELYARFLAKRPGWKESNFQVLGEIYRSLQTLAQHSPTFGRACAALTIPPLCEKLGDAKLKSVAGETLLLYAEATGLGFVLLRAMPTLQQIKAPKAQADAIAWFEHALLAFGTPGVDIRATMQFLLACLKSANAGVRGNASKAVGSLAKFCGSSLTSLLSDLNPQLRASLEAEIAANAGNAPSPTRLVRGATCEPSATPDVPTAVPTTDAPLDDALEQSIPRADIDAILPKPALAQLNDVNWKVRKESIEAVQHALEAHPRLKGSLANLVAPLKPRFADTNIMVRMSALAITTQLAAGMRASFEPYARALVPPVVQVLADAKVPLRAAAASALTAMYEHIGLAPMVPPMGPVLDGKSANPTLRQDLYTWLLERMESAVPDAHVDLSALAPSVIASLDDRAGGVRKAAQTLLPFLVARTGYQALVEQCSTLKPASRTTAMPLLDAARTKALSLGAPAVQRAPLAKAAPRARLPAPQPALAPRTPMRQSTAVNRALRAPASVQTAAPAAAPPAKPALFTSDARHKLQREKSSGRVLFVAVDGTIRPAHVDQLEQQMAAAAPVALVASLFCKEHEYLGALATLLEFLNGAQLSEQDVAERAAANADLLVKYVCLRLLDKNTSVALKSLEVLTALQSALVRASYHFTDTEALALFLALVQKMGDVKAVFRERVREHVRTMTLLFPPSRLFSMLLEHGTTSKNARTRAESLQEIEYLFAKHGLAVCTPPKAFPHLAKLIGDRDSAVRQCALQVLAEAFKLGGNAVWQMLGPLPLKDESMLAERLKRTAAHASPRAESKSALPVPKTPKSARRSMAEALPHEPLQSASPKSDDFHALAAQIQRGDVDESICALKHAQELIQQGITAHALGPLADAMVLALERAEGAAEMHPRYSKHALQTVLVMLEAQRADAMLTASAVQALLFVLLTCLLHVAKDERAEAQTLSKHLNAVVLRVLSTCDANAVFAASFALLADATKDMEALHDAALDRATRYAELVIKCLWKIARKLPGMLQAQQVHCPSLLATVEHFLQAMPPVEWGRRAQRHVALRDIPLITATNVLKQVIDALGEEALTMLDTLLDPEGSHVYRYLLRLLYAEEIQQEAEVQPERAPPQEDAKDTQDAQTATLRRIFDRISQKDQSRAAIRELYEFQKLHPNKQSHIDRSLQKTGPIFQRYIKRALANHTAEDTGERLASASTPPNGAVDTRLAELKAKFRIDSDQERAPDRSKRMSMSTEALRQRLASMRTE</sequence>
<dbReference type="GO" id="GO:0099070">
    <property type="term" value="C:static microtubule bundle"/>
    <property type="evidence" value="ECO:0007669"/>
    <property type="project" value="UniProtKB-ARBA"/>
</dbReference>
<comment type="subcellular location">
    <subcellularLocation>
        <location evidence="1">Cytoplasm</location>
        <location evidence="1">Cytoskeleton</location>
        <location evidence="1">Microtubule organizing center</location>
        <location evidence="1">Centrosome</location>
    </subcellularLocation>
</comment>
<feature type="domain" description="TOG" evidence="11">
    <location>
        <begin position="879"/>
        <end position="1112"/>
    </location>
</feature>
<feature type="region of interest" description="Disordered" evidence="10">
    <location>
        <begin position="1871"/>
        <end position="1902"/>
    </location>
</feature>
<evidence type="ECO:0000259" key="11">
    <source>
        <dbReference type="SMART" id="SM01349"/>
    </source>
</evidence>
<evidence type="ECO:0000313" key="12">
    <source>
        <dbReference type="EMBL" id="PKI84402.1"/>
    </source>
</evidence>
<dbReference type="OrthoDB" id="205662at2759"/>
<evidence type="ECO:0000256" key="10">
    <source>
        <dbReference type="SAM" id="MobiDB-lite"/>
    </source>
</evidence>
<dbReference type="EMBL" id="KZ454989">
    <property type="protein sequence ID" value="PKI84402.1"/>
    <property type="molecule type" value="Genomic_DNA"/>
</dbReference>
<dbReference type="SUPFAM" id="SSF48371">
    <property type="entry name" value="ARM repeat"/>
    <property type="match status" value="1"/>
</dbReference>
<dbReference type="PROSITE" id="PS50077">
    <property type="entry name" value="HEAT_REPEAT"/>
    <property type="match status" value="1"/>
</dbReference>
<evidence type="ECO:0000256" key="4">
    <source>
        <dbReference type="ARBA" id="ARBA00022737"/>
    </source>
</evidence>
<evidence type="ECO:0000256" key="9">
    <source>
        <dbReference type="PROSITE-ProRule" id="PRU00103"/>
    </source>
</evidence>
<evidence type="ECO:0000313" key="13">
    <source>
        <dbReference type="Proteomes" id="UP000232875"/>
    </source>
</evidence>
<dbReference type="InterPro" id="IPR048491">
    <property type="entry name" value="XMAP215_CLASP_TOG"/>
</dbReference>
<evidence type="ECO:0000256" key="8">
    <source>
        <dbReference type="ARBA" id="ARBA00025722"/>
    </source>
</evidence>
<evidence type="ECO:0000256" key="7">
    <source>
        <dbReference type="ARBA" id="ARBA00023306"/>
    </source>
</evidence>
<dbReference type="InterPro" id="IPR011989">
    <property type="entry name" value="ARM-like"/>
</dbReference>
<feature type="compositionally biased region" description="Low complexity" evidence="10">
    <location>
        <begin position="1124"/>
        <end position="1144"/>
    </location>
</feature>
<feature type="domain" description="TOG" evidence="11">
    <location>
        <begin position="269"/>
        <end position="505"/>
    </location>
</feature>
<keyword evidence="5" id="KW-0498">Mitosis</keyword>
<evidence type="ECO:0000256" key="2">
    <source>
        <dbReference type="ARBA" id="ARBA00022490"/>
    </source>
</evidence>
<evidence type="ECO:0000256" key="3">
    <source>
        <dbReference type="ARBA" id="ARBA00022618"/>
    </source>
</evidence>
<proteinExistence type="inferred from homology"/>
<keyword evidence="13" id="KW-1185">Reference proteome</keyword>
<name>A0A2N1JD03_9BASI</name>
<feature type="region of interest" description="Disordered" evidence="10">
    <location>
        <begin position="1441"/>
        <end position="1486"/>
    </location>
</feature>
<feature type="repeat" description="HEAT" evidence="9">
    <location>
        <begin position="971"/>
        <end position="1008"/>
    </location>
</feature>
<dbReference type="FunFam" id="1.25.10.10:FF:000019">
    <property type="entry name" value="Cytoskeleton-associated protein 5"/>
    <property type="match status" value="1"/>
</dbReference>
<organism evidence="12 13">
    <name type="scientific">Malassezia vespertilionis</name>
    <dbReference type="NCBI Taxonomy" id="2020962"/>
    <lineage>
        <taxon>Eukaryota</taxon>
        <taxon>Fungi</taxon>
        <taxon>Dikarya</taxon>
        <taxon>Basidiomycota</taxon>
        <taxon>Ustilaginomycotina</taxon>
        <taxon>Malasseziomycetes</taxon>
        <taxon>Malasseziales</taxon>
        <taxon>Malasseziaceae</taxon>
        <taxon>Malassezia</taxon>
    </lineage>
</organism>
<dbReference type="GO" id="GO:1990571">
    <property type="term" value="P:meiotic centromere clustering"/>
    <property type="evidence" value="ECO:0007669"/>
    <property type="project" value="UniProtKB-ARBA"/>
</dbReference>
<dbReference type="GO" id="GO:0046785">
    <property type="term" value="P:microtubule polymerization"/>
    <property type="evidence" value="ECO:0007669"/>
    <property type="project" value="InterPro"/>
</dbReference>
<dbReference type="GO" id="GO:0044732">
    <property type="term" value="C:mitotic spindle pole body"/>
    <property type="evidence" value="ECO:0007669"/>
    <property type="project" value="UniProtKB-ARBA"/>
</dbReference>